<evidence type="ECO:0000313" key="1">
    <source>
        <dbReference type="EMBL" id="KDN17661.1"/>
    </source>
</evidence>
<dbReference type="STRING" id="287986.DV20_34875"/>
<protein>
    <submittedName>
        <fullName evidence="1">Uncharacterized protein</fullName>
    </submittedName>
</protein>
<proteinExistence type="predicted"/>
<keyword evidence="2" id="KW-1185">Reference proteome</keyword>
<reference evidence="1 2" key="1">
    <citation type="submission" date="2014-05" db="EMBL/GenBank/DDBJ databases">
        <title>Draft genome sequence of Amycolatopsis rifamycinica DSM 46095.</title>
        <authorList>
            <person name="Lal R."/>
            <person name="Saxena A."/>
            <person name="Kumari R."/>
            <person name="Mukherjee U."/>
            <person name="Singh P."/>
            <person name="Sangwan N."/>
            <person name="Mahato N.K."/>
        </authorList>
    </citation>
    <scope>NUCLEOTIDE SEQUENCE [LARGE SCALE GENOMIC DNA]</scope>
    <source>
        <strain evidence="1 2">DSM 46095</strain>
    </source>
</reference>
<organism evidence="1 2">
    <name type="scientific">Amycolatopsis rifamycinica</name>
    <dbReference type="NCBI Taxonomy" id="287986"/>
    <lineage>
        <taxon>Bacteria</taxon>
        <taxon>Bacillati</taxon>
        <taxon>Actinomycetota</taxon>
        <taxon>Actinomycetes</taxon>
        <taxon>Pseudonocardiales</taxon>
        <taxon>Pseudonocardiaceae</taxon>
        <taxon>Amycolatopsis</taxon>
    </lineage>
</organism>
<dbReference type="RefSeq" id="WP_043787363.1">
    <property type="nucleotide sequence ID" value="NZ_JMQI01000070.1"/>
</dbReference>
<gene>
    <name evidence="1" type="ORF">DV20_34875</name>
</gene>
<dbReference type="AlphaFoldDB" id="A0A066TRA9"/>
<accession>A0A066TRA9</accession>
<dbReference type="Proteomes" id="UP000027345">
    <property type="component" value="Unassembled WGS sequence"/>
</dbReference>
<name>A0A066TRA9_9PSEU</name>
<sequence length="70" mass="7615">MVDNVRSKLGEPDQVIDTPKGKVETWQIGGDPPSTVTYRTFSKSGGPTIDINKVDGLDTVKRFHVKDGGQ</sequence>
<comment type="caution">
    <text evidence="1">The sequence shown here is derived from an EMBL/GenBank/DDBJ whole genome shotgun (WGS) entry which is preliminary data.</text>
</comment>
<dbReference type="EMBL" id="JMQI01000070">
    <property type="protein sequence ID" value="KDN17661.1"/>
    <property type="molecule type" value="Genomic_DNA"/>
</dbReference>
<evidence type="ECO:0000313" key="2">
    <source>
        <dbReference type="Proteomes" id="UP000027345"/>
    </source>
</evidence>